<dbReference type="NCBIfam" id="TIGR03033">
    <property type="entry name" value="phage_rel_nuc"/>
    <property type="match status" value="1"/>
</dbReference>
<dbReference type="InterPro" id="IPR017482">
    <property type="entry name" value="Lambda-type_endonuclease"/>
</dbReference>
<dbReference type="InterPro" id="IPR019080">
    <property type="entry name" value="YqaJ_viral_recombinase"/>
</dbReference>
<dbReference type="Gene3D" id="3.90.320.10">
    <property type="match status" value="1"/>
</dbReference>
<gene>
    <name evidence="2" type="ORF">CS022_22280</name>
</gene>
<evidence type="ECO:0000313" key="3">
    <source>
        <dbReference type="Proteomes" id="UP000290287"/>
    </source>
</evidence>
<name>A0A4Q0YNR2_9GAMM</name>
<evidence type="ECO:0000259" key="1">
    <source>
        <dbReference type="Pfam" id="PF09588"/>
    </source>
</evidence>
<dbReference type="AlphaFoldDB" id="A0A4Q0YNR2"/>
<dbReference type="Proteomes" id="UP000290287">
    <property type="component" value="Unassembled WGS sequence"/>
</dbReference>
<dbReference type="EMBL" id="PEIB01000044">
    <property type="protein sequence ID" value="RXJ70761.1"/>
    <property type="molecule type" value="Genomic_DNA"/>
</dbReference>
<comment type="caution">
    <text evidence="2">The sequence shown here is derived from an EMBL/GenBank/DDBJ whole genome shotgun (WGS) entry which is preliminary data.</text>
</comment>
<accession>A0A4Q0YNR2</accession>
<reference evidence="2 3" key="1">
    <citation type="submission" date="2017-10" db="EMBL/GenBank/DDBJ databases">
        <title>Nyctiphanis sp. nov., isolated from the stomach of the euphausiid Nyctiphanes simplex (Hansen, 1911) in the Gulf of California.</title>
        <authorList>
            <person name="Gomez-Gil B."/>
            <person name="Aguilar-Mendez M."/>
            <person name="Lopez-Cortes A."/>
            <person name="Gomez-Gutierrez J."/>
            <person name="Roque A."/>
            <person name="Lang E."/>
            <person name="Gonzalez-Castillo A."/>
        </authorList>
    </citation>
    <scope>NUCLEOTIDE SEQUENCE [LARGE SCALE GENOMIC DNA]</scope>
    <source>
        <strain evidence="2 3">CAIM 600</strain>
    </source>
</reference>
<dbReference type="Pfam" id="PF09588">
    <property type="entry name" value="YqaJ"/>
    <property type="match status" value="1"/>
</dbReference>
<dbReference type="InterPro" id="IPR011335">
    <property type="entry name" value="Restrct_endonuc-II-like"/>
</dbReference>
<dbReference type="OrthoDB" id="9135654at2"/>
<evidence type="ECO:0000313" key="2">
    <source>
        <dbReference type="EMBL" id="RXJ70761.1"/>
    </source>
</evidence>
<dbReference type="InterPro" id="IPR011604">
    <property type="entry name" value="PDDEXK-like_dom_sf"/>
</dbReference>
<protein>
    <recommendedName>
        <fullName evidence="1">YqaJ viral recombinase domain-containing protein</fullName>
    </recommendedName>
</protein>
<feature type="domain" description="YqaJ viral recombinase" evidence="1">
    <location>
        <begin position="152"/>
        <end position="257"/>
    </location>
</feature>
<proteinExistence type="predicted"/>
<sequence>MNRHSIIDTDLNRYLAEQTRLDERAFTIDNLTGDISKDLLAGNHVHIGKDDWHFDDVLSKAFESYDFCMVCEALARTRGDREAFSNLSEEYQASSPKPPRTSPSSLLPLLWRIANMTACEQYPTKADIHQHYIDALIQGTNYVNLNDEDRFHFQRRLGIGGSDVAAILGLSPYRTAYEVWEEKTGRSEPDDLSDNDRVHFGNELEDVVAREYARRTGQKVQKRNHPFVHKTQPWLRANIDRHIVGADKGLECKTADKWAARDMWGKGNVYAHRDGEVMLVEADEKCPSTTCCKSCITWWYWISVSGTWPCSLAAMTFEPTPCSGASSWSTLWSTNSPPSGLSM</sequence>
<dbReference type="RefSeq" id="WP_129124084.1">
    <property type="nucleotide sequence ID" value="NZ_PEIB01000044.1"/>
</dbReference>
<keyword evidence="3" id="KW-1185">Reference proteome</keyword>
<dbReference type="SUPFAM" id="SSF52980">
    <property type="entry name" value="Restriction endonuclease-like"/>
    <property type="match status" value="1"/>
</dbReference>
<organism evidence="2 3">
    <name type="scientific">Veronia nyctiphanis</name>
    <dbReference type="NCBI Taxonomy" id="1278244"/>
    <lineage>
        <taxon>Bacteria</taxon>
        <taxon>Pseudomonadati</taxon>
        <taxon>Pseudomonadota</taxon>
        <taxon>Gammaproteobacteria</taxon>
        <taxon>Vibrionales</taxon>
        <taxon>Vibrionaceae</taxon>
        <taxon>Veronia</taxon>
    </lineage>
</organism>